<dbReference type="HOGENOM" id="CLU_2382271_0_0_10"/>
<dbReference type="RefSeq" id="WP_008613048.1">
    <property type="nucleotide sequence ID" value="NZ_JH651379.1"/>
</dbReference>
<keyword evidence="1" id="KW-0732">Signal</keyword>
<organism evidence="2 3">
    <name type="scientific">Galbibacter orientalis DSM 19592</name>
    <dbReference type="NCBI Taxonomy" id="926559"/>
    <lineage>
        <taxon>Bacteria</taxon>
        <taxon>Pseudomonadati</taxon>
        <taxon>Bacteroidota</taxon>
        <taxon>Flavobacteriia</taxon>
        <taxon>Flavobacteriales</taxon>
        <taxon>Flavobacteriaceae</taxon>
        <taxon>Galbibacter</taxon>
    </lineage>
</organism>
<dbReference type="EMBL" id="JH651379">
    <property type="protein sequence ID" value="EIJ39530.1"/>
    <property type="molecule type" value="Genomic_DNA"/>
</dbReference>
<protein>
    <submittedName>
        <fullName evidence="2">Uncharacterized protein</fullName>
    </submittedName>
</protein>
<keyword evidence="3" id="KW-1185">Reference proteome</keyword>
<evidence type="ECO:0000313" key="2">
    <source>
        <dbReference type="EMBL" id="EIJ39530.1"/>
    </source>
</evidence>
<reference evidence="2 3" key="1">
    <citation type="submission" date="2012-02" db="EMBL/GenBank/DDBJ databases">
        <title>Improved High-Quality Draft genome of Joostella marina DSM 19592.</title>
        <authorList>
            <consortium name="US DOE Joint Genome Institute (JGI-PGF)"/>
            <person name="Lucas S."/>
            <person name="Copeland A."/>
            <person name="Lapidus A."/>
            <person name="Bruce D."/>
            <person name="Goodwin L."/>
            <person name="Pitluck S."/>
            <person name="Peters L."/>
            <person name="Chertkov O."/>
            <person name="Ovchinnikova G."/>
            <person name="Kyrpides N."/>
            <person name="Mavromatis K."/>
            <person name="Detter J.C."/>
            <person name="Han C."/>
            <person name="Land M."/>
            <person name="Hauser L."/>
            <person name="Markowitz V."/>
            <person name="Cheng J.-F."/>
            <person name="Hugenholtz P."/>
            <person name="Woyke T."/>
            <person name="Wu D."/>
            <person name="Tindall B."/>
            <person name="Brambilla E."/>
            <person name="Klenk H.-P."/>
            <person name="Eisen J.A."/>
        </authorList>
    </citation>
    <scope>NUCLEOTIDE SEQUENCE [LARGE SCALE GENOMIC DNA]</scope>
    <source>
        <strain evidence="2 3">DSM 19592</strain>
    </source>
</reference>
<proteinExistence type="predicted"/>
<evidence type="ECO:0000256" key="1">
    <source>
        <dbReference type="SAM" id="SignalP"/>
    </source>
</evidence>
<name>I3C7D7_9FLAO</name>
<feature type="chain" id="PRO_5003669306" evidence="1">
    <location>
        <begin position="27"/>
        <end position="94"/>
    </location>
</feature>
<dbReference type="Proteomes" id="UP000004690">
    <property type="component" value="Unassembled WGS sequence"/>
</dbReference>
<evidence type="ECO:0000313" key="3">
    <source>
        <dbReference type="Proteomes" id="UP000004690"/>
    </source>
</evidence>
<accession>I3C7D7</accession>
<feature type="signal peptide" evidence="1">
    <location>
        <begin position="1"/>
        <end position="26"/>
    </location>
</feature>
<dbReference type="OrthoDB" id="1453093at2"/>
<gene>
    <name evidence="2" type="ORF">JoomaDRAFT_2556</name>
</gene>
<dbReference type="AlphaFoldDB" id="I3C7D7"/>
<sequence length="94" mass="10341">MKTISRKWLPAFIFAIATIGAFSTHAMSLKAKDAAIVQGHIKLNPAGTSCQQADDCSTVETDYICTVNYEEDGTPLFLEEGNQCTVQLYRPEQP</sequence>